<dbReference type="PRINTS" id="PR01217">
    <property type="entry name" value="PRICHEXTENSN"/>
</dbReference>
<reference evidence="2 3" key="1">
    <citation type="journal article" date="2018" name="Plant J.">
        <title>Genome sequences of Chlorella sorokiniana UTEX 1602 and Micractinium conductrix SAG 241.80: implications to maltose excretion by a green alga.</title>
        <authorList>
            <person name="Arriola M.B."/>
            <person name="Velmurugan N."/>
            <person name="Zhang Y."/>
            <person name="Plunkett M.H."/>
            <person name="Hondzo H."/>
            <person name="Barney B.M."/>
        </authorList>
    </citation>
    <scope>NUCLEOTIDE SEQUENCE [LARGE SCALE GENOMIC DNA]</scope>
    <source>
        <strain evidence="2 3">SAG 241.80</strain>
    </source>
</reference>
<feature type="compositionally biased region" description="Pro residues" evidence="1">
    <location>
        <begin position="235"/>
        <end position="257"/>
    </location>
</feature>
<name>A0A2P6VPW0_9CHLO</name>
<dbReference type="AlphaFoldDB" id="A0A2P6VPW0"/>
<evidence type="ECO:0000313" key="3">
    <source>
        <dbReference type="Proteomes" id="UP000239649"/>
    </source>
</evidence>
<sequence>MVSTSEKLAPEAGIRQPAAALAVPPACSKDAVDVDSFLQEHQLHEMAAWYWHVAARTAIGLVTGTLWNNAPSEFALAKRMLFFSSAGVACGGAGKLRPNFDNTFQMTVTCKISGSGASTAANRWRAQLIFCGTGETSCSDAVFPKFATVTKKCGGQAALTGGDSSCILDPAESVDFSPSVGGKPSVYSADFTTVISNAWKAKATTYYVKCFYLCEGDKDDAQERAASSFIIDAPLPAPPPPRRPPPPSPRPPPPSPLPTASFYGTATAFINSPLKDPSNGAIFSPPTNVVPVTAVCRVAGKYAKVSSNNWPAQLLICGDPPGSDSCEDTSYDPTVPIIKPVKIEVVDGEYIATYQFDVTNAIVGGQLITYRYFTCLYSDATGSTTKRAGASVDVYTARPPPPSPKPPSPPPPSPAPPNPTPPPPRFSRTVAPPGQRAHGWGDPHFTGFNGTEFIHYGRIDAWNDILSGAGSSSLKFKAMFKASRLSGRTFMRGFELKSMGDTLRVLLVPDPSGSPADNTIKVEVNGKRIAGPVKPAETLKFNVRSGYSVHFTPARVGKLGAVKATIGGLVEVVMIQKYRPRRAHHADFLDFNMVLNSLLPAPVTGVLAESYNIAFRNTRASQISLQAEQGGADVASADAPARFRFVASCNGA</sequence>
<proteinExistence type="predicted"/>
<gene>
    <name evidence="2" type="ORF">C2E20_0403</name>
</gene>
<protein>
    <submittedName>
        <fullName evidence="2">Uncharacterized protein</fullName>
    </submittedName>
</protein>
<dbReference type="Proteomes" id="UP000239649">
    <property type="component" value="Unassembled WGS sequence"/>
</dbReference>
<feature type="compositionally biased region" description="Pro residues" evidence="1">
    <location>
        <begin position="398"/>
        <end position="425"/>
    </location>
</feature>
<evidence type="ECO:0000313" key="2">
    <source>
        <dbReference type="EMBL" id="PSC76097.1"/>
    </source>
</evidence>
<accession>A0A2P6VPW0</accession>
<organism evidence="2 3">
    <name type="scientific">Micractinium conductrix</name>
    <dbReference type="NCBI Taxonomy" id="554055"/>
    <lineage>
        <taxon>Eukaryota</taxon>
        <taxon>Viridiplantae</taxon>
        <taxon>Chlorophyta</taxon>
        <taxon>core chlorophytes</taxon>
        <taxon>Trebouxiophyceae</taxon>
        <taxon>Chlorellales</taxon>
        <taxon>Chlorellaceae</taxon>
        <taxon>Chlorella clade</taxon>
        <taxon>Micractinium</taxon>
    </lineage>
</organism>
<comment type="caution">
    <text evidence="2">The sequence shown here is derived from an EMBL/GenBank/DDBJ whole genome shotgun (WGS) entry which is preliminary data.</text>
</comment>
<evidence type="ECO:0000256" key="1">
    <source>
        <dbReference type="SAM" id="MobiDB-lite"/>
    </source>
</evidence>
<feature type="region of interest" description="Disordered" evidence="1">
    <location>
        <begin position="393"/>
        <end position="442"/>
    </location>
</feature>
<dbReference type="EMBL" id="LHPF02000001">
    <property type="protein sequence ID" value="PSC76097.1"/>
    <property type="molecule type" value="Genomic_DNA"/>
</dbReference>
<feature type="region of interest" description="Disordered" evidence="1">
    <location>
        <begin position="230"/>
        <end position="258"/>
    </location>
</feature>
<keyword evidence="3" id="KW-1185">Reference proteome</keyword>